<dbReference type="PANTHER" id="PTHR34780">
    <property type="entry name" value="OS08G0427800 PROTEIN"/>
    <property type="match status" value="1"/>
</dbReference>
<organism evidence="2 3">
    <name type="scientific">Senna tora</name>
    <dbReference type="NCBI Taxonomy" id="362788"/>
    <lineage>
        <taxon>Eukaryota</taxon>
        <taxon>Viridiplantae</taxon>
        <taxon>Streptophyta</taxon>
        <taxon>Embryophyta</taxon>
        <taxon>Tracheophyta</taxon>
        <taxon>Spermatophyta</taxon>
        <taxon>Magnoliopsida</taxon>
        <taxon>eudicotyledons</taxon>
        <taxon>Gunneridae</taxon>
        <taxon>Pentapetalae</taxon>
        <taxon>rosids</taxon>
        <taxon>fabids</taxon>
        <taxon>Fabales</taxon>
        <taxon>Fabaceae</taxon>
        <taxon>Caesalpinioideae</taxon>
        <taxon>Cassia clade</taxon>
        <taxon>Senna</taxon>
    </lineage>
</organism>
<reference evidence="2" key="1">
    <citation type="submission" date="2020-09" db="EMBL/GenBank/DDBJ databases">
        <title>Genome-Enabled Discovery of Anthraquinone Biosynthesis in Senna tora.</title>
        <authorList>
            <person name="Kang S.-H."/>
            <person name="Pandey R.P."/>
            <person name="Lee C.-M."/>
            <person name="Sim J.-S."/>
            <person name="Jeong J.-T."/>
            <person name="Choi B.-S."/>
            <person name="Jung M."/>
            <person name="Ginzburg D."/>
            <person name="Zhao K."/>
            <person name="Won S.Y."/>
            <person name="Oh T.-J."/>
            <person name="Yu Y."/>
            <person name="Kim N.-H."/>
            <person name="Lee O.R."/>
            <person name="Lee T.-H."/>
            <person name="Bashyal P."/>
            <person name="Kim T.-S."/>
            <person name="Lee W.-H."/>
            <person name="Kawkins C."/>
            <person name="Kim C.-K."/>
            <person name="Kim J.S."/>
            <person name="Ahn B.O."/>
            <person name="Rhee S.Y."/>
            <person name="Sohng J.K."/>
        </authorList>
    </citation>
    <scope>NUCLEOTIDE SEQUENCE</scope>
    <source>
        <tissue evidence="2">Leaf</tissue>
    </source>
</reference>
<accession>A0A834W4V2</accession>
<dbReference type="PANTHER" id="PTHR34780:SF2">
    <property type="entry name" value="GENOME ASSEMBLY, CHROMOSOME: A02"/>
    <property type="match status" value="1"/>
</dbReference>
<evidence type="ECO:0000256" key="1">
    <source>
        <dbReference type="SAM" id="MobiDB-lite"/>
    </source>
</evidence>
<keyword evidence="3" id="KW-1185">Reference proteome</keyword>
<dbReference type="EMBL" id="JAAIUW010000011">
    <property type="protein sequence ID" value="KAF7808623.1"/>
    <property type="molecule type" value="Genomic_DNA"/>
</dbReference>
<sequence length="179" mass="20643">MAGEEKQKAGVVAIHSQVMKIKQEIEKIKHPSLDQQPEIRIRHVFLRDFSRQRSRSPLGLAHRPISVDIKFRRPTQSSGHCFHVIFVNGTYAVHHISVSSTSCRHMTTCPTNSHGHEIPALVVRRRRQHDLMNGPSRHGRETETHLNPGNRIQHAVQSDRDQPSMARTTEEGVLYFWQW</sequence>
<dbReference type="AlphaFoldDB" id="A0A834W4V2"/>
<name>A0A834W4V2_9FABA</name>
<protein>
    <submittedName>
        <fullName evidence="2">Uncharacterized protein</fullName>
    </submittedName>
</protein>
<comment type="caution">
    <text evidence="2">The sequence shown here is derived from an EMBL/GenBank/DDBJ whole genome shotgun (WGS) entry which is preliminary data.</text>
</comment>
<proteinExistence type="predicted"/>
<gene>
    <name evidence="2" type="ORF">G2W53_035366</name>
</gene>
<dbReference type="OrthoDB" id="1879501at2759"/>
<evidence type="ECO:0000313" key="3">
    <source>
        <dbReference type="Proteomes" id="UP000634136"/>
    </source>
</evidence>
<feature type="region of interest" description="Disordered" evidence="1">
    <location>
        <begin position="132"/>
        <end position="166"/>
    </location>
</feature>
<dbReference type="Proteomes" id="UP000634136">
    <property type="component" value="Unassembled WGS sequence"/>
</dbReference>
<evidence type="ECO:0000313" key="2">
    <source>
        <dbReference type="EMBL" id="KAF7808623.1"/>
    </source>
</evidence>